<dbReference type="Proteomes" id="UP000584824">
    <property type="component" value="Unassembled WGS sequence"/>
</dbReference>
<dbReference type="SUPFAM" id="SSF141868">
    <property type="entry name" value="EAL domain-like"/>
    <property type="match status" value="1"/>
</dbReference>
<dbReference type="RefSeq" id="WP_183793844.1">
    <property type="nucleotide sequence ID" value="NZ_JACIDU010000014.1"/>
</dbReference>
<dbReference type="SMART" id="SM00052">
    <property type="entry name" value="EAL"/>
    <property type="match status" value="1"/>
</dbReference>
<dbReference type="Gene3D" id="3.20.20.450">
    <property type="entry name" value="EAL domain"/>
    <property type="match status" value="1"/>
</dbReference>
<evidence type="ECO:0000313" key="3">
    <source>
        <dbReference type="EMBL" id="MBB4104772.1"/>
    </source>
</evidence>
<dbReference type="PANTHER" id="PTHR33121:SF76">
    <property type="entry name" value="SIGNALING PROTEIN"/>
    <property type="match status" value="1"/>
</dbReference>
<dbReference type="PANTHER" id="PTHR33121">
    <property type="entry name" value="CYCLIC DI-GMP PHOSPHODIESTERASE PDEF"/>
    <property type="match status" value="1"/>
</dbReference>
<keyword evidence="4" id="KW-1185">Reference proteome</keyword>
<evidence type="ECO:0000259" key="2">
    <source>
        <dbReference type="PROSITE" id="PS50883"/>
    </source>
</evidence>
<dbReference type="EMBL" id="JACIDU010000014">
    <property type="protein sequence ID" value="MBB4104772.1"/>
    <property type="molecule type" value="Genomic_DNA"/>
</dbReference>
<dbReference type="PROSITE" id="PS50883">
    <property type="entry name" value="EAL"/>
    <property type="match status" value="1"/>
</dbReference>
<feature type="domain" description="EAL" evidence="2">
    <location>
        <begin position="11"/>
        <end position="266"/>
    </location>
</feature>
<feature type="region of interest" description="Disordered" evidence="1">
    <location>
        <begin position="260"/>
        <end position="307"/>
    </location>
</feature>
<reference evidence="3 4" key="1">
    <citation type="submission" date="2020-08" db="EMBL/GenBank/DDBJ databases">
        <title>Genomic Encyclopedia of Type Strains, Phase IV (KMG-IV): sequencing the most valuable type-strain genomes for metagenomic binning, comparative biology and taxonomic classification.</title>
        <authorList>
            <person name="Goeker M."/>
        </authorList>
    </citation>
    <scope>NUCLEOTIDE SEQUENCE [LARGE SCALE GENOMIC DNA]</scope>
    <source>
        <strain evidence="3 4">DSM 26385</strain>
    </source>
</reference>
<dbReference type="InterPro" id="IPR035919">
    <property type="entry name" value="EAL_sf"/>
</dbReference>
<sequence length="307" mass="33800">MRSTSIFSNLVRADDGTFCTSYRKAFLQSALQPIFRRNESGAFVIDSVEGLVRASHDGAPCPPAQFFASVAKDDIGLIDSMLRTIHILNTGRLGRPGVRVFVNFTPGLYRTEQDVKQEADRIRIATHEAGMSPGQIVCEISEKSNSSQDLPVFLVDQLRDSGFRIAVDDYGAGDSDIERVKRLKPDYVKFEAGWVRESMTSSAGAGLMRMLVERFQETGIETVFPGLEELWQLDLTMEIGVALMQGYVLARPELAPTTFNERFPEGTSVAGKRPEPAPPAFRTPAGEPRPALGGLRPAKTFGRRATQ</sequence>
<dbReference type="GO" id="GO:0071111">
    <property type="term" value="F:cyclic-guanylate-specific phosphodiesterase activity"/>
    <property type="evidence" value="ECO:0007669"/>
    <property type="project" value="InterPro"/>
</dbReference>
<gene>
    <name evidence="3" type="ORF">GGQ66_003351</name>
</gene>
<dbReference type="InterPro" id="IPR001633">
    <property type="entry name" value="EAL_dom"/>
</dbReference>
<dbReference type="AlphaFoldDB" id="A0A7W6K447"/>
<proteinExistence type="predicted"/>
<accession>A0A7W6K447</accession>
<evidence type="ECO:0000313" key="4">
    <source>
        <dbReference type="Proteomes" id="UP000584824"/>
    </source>
</evidence>
<dbReference type="InterPro" id="IPR050706">
    <property type="entry name" value="Cyclic-di-GMP_PDE-like"/>
</dbReference>
<evidence type="ECO:0000256" key="1">
    <source>
        <dbReference type="SAM" id="MobiDB-lite"/>
    </source>
</evidence>
<name>A0A7W6K447_9HYPH</name>
<comment type="caution">
    <text evidence="3">The sequence shown here is derived from an EMBL/GenBank/DDBJ whole genome shotgun (WGS) entry which is preliminary data.</text>
</comment>
<organism evidence="3 4">
    <name type="scientific">Allorhizobium borbori</name>
    <dbReference type="NCBI Taxonomy" id="485907"/>
    <lineage>
        <taxon>Bacteria</taxon>
        <taxon>Pseudomonadati</taxon>
        <taxon>Pseudomonadota</taxon>
        <taxon>Alphaproteobacteria</taxon>
        <taxon>Hyphomicrobiales</taxon>
        <taxon>Rhizobiaceae</taxon>
        <taxon>Rhizobium/Agrobacterium group</taxon>
        <taxon>Allorhizobium</taxon>
    </lineage>
</organism>
<protein>
    <submittedName>
        <fullName evidence="3">EAL domain-containing protein (Putative c-di-GMP-specific phosphodiesterase class I)</fullName>
    </submittedName>
</protein>
<dbReference type="CDD" id="cd01948">
    <property type="entry name" value="EAL"/>
    <property type="match status" value="1"/>
</dbReference>
<dbReference type="Pfam" id="PF00563">
    <property type="entry name" value="EAL"/>
    <property type="match status" value="1"/>
</dbReference>